<keyword evidence="1" id="KW-0732">Signal</keyword>
<dbReference type="AlphaFoldDB" id="A0A9Q0VJL7"/>
<evidence type="ECO:0000313" key="3">
    <source>
        <dbReference type="Proteomes" id="UP001151529"/>
    </source>
</evidence>
<dbReference type="PANTHER" id="PTHR33985">
    <property type="entry name" value="OS02G0491300 PROTEIN-RELATED"/>
    <property type="match status" value="1"/>
</dbReference>
<reference evidence="2" key="2">
    <citation type="journal article" date="2023" name="Int. J. Mol. Sci.">
        <title>De Novo Assembly and Annotation of 11 Diverse Shrub Willow (Salix) Genomes Reveals Novel Gene Organization in Sex-Linked Regions.</title>
        <authorList>
            <person name="Hyden B."/>
            <person name="Feng K."/>
            <person name="Yates T.B."/>
            <person name="Jawdy S."/>
            <person name="Cereghino C."/>
            <person name="Smart L.B."/>
            <person name="Muchero W."/>
        </authorList>
    </citation>
    <scope>NUCLEOTIDE SEQUENCE [LARGE SCALE GENOMIC DNA]</scope>
    <source>
        <tissue evidence="2">Shoot tip</tissue>
    </source>
</reference>
<reference evidence="2" key="1">
    <citation type="submission" date="2022-11" db="EMBL/GenBank/DDBJ databases">
        <authorList>
            <person name="Hyden B.L."/>
            <person name="Feng K."/>
            <person name="Yates T."/>
            <person name="Jawdy S."/>
            <person name="Smart L.B."/>
            <person name="Muchero W."/>
        </authorList>
    </citation>
    <scope>NUCLEOTIDE SEQUENCE</scope>
    <source>
        <tissue evidence="2">Shoot tip</tissue>
    </source>
</reference>
<protein>
    <recommendedName>
        <fullName evidence="4">FAS1 domain-containing protein</fullName>
    </recommendedName>
</protein>
<feature type="signal peptide" evidence="1">
    <location>
        <begin position="1"/>
        <end position="27"/>
    </location>
</feature>
<sequence>MANLISQIPTVMLLLAALLSITPTIESLCSDIMVTSLASSGFAIFAHALHARNLTSTITASNATRLAFLAPPDPALVHGFLHSESLHGHITTAGVLSYQTLLTLPSNTTLPTLHQNTTLLVGIDGQRVSFNDVLVTVPNLYIDGSCAVHGVDGSLVPIPSLLADSMKPRTQALPSQVAPKKHQTRQMLNYIRFIRRPNRPNFSDEESETSHP</sequence>
<comment type="caution">
    <text evidence="2">The sequence shown here is derived from an EMBL/GenBank/DDBJ whole genome shotgun (WGS) entry which is preliminary data.</text>
</comment>
<dbReference type="Proteomes" id="UP001151529">
    <property type="component" value="Chromosome 16"/>
</dbReference>
<feature type="chain" id="PRO_5040431549" description="FAS1 domain-containing protein" evidence="1">
    <location>
        <begin position="28"/>
        <end position="212"/>
    </location>
</feature>
<name>A0A9Q0VJL7_SALVM</name>
<evidence type="ECO:0000256" key="1">
    <source>
        <dbReference type="SAM" id="SignalP"/>
    </source>
</evidence>
<dbReference type="OrthoDB" id="1164149at2759"/>
<proteinExistence type="predicted"/>
<dbReference type="EMBL" id="JAPFFL010000001">
    <property type="protein sequence ID" value="KAJ6750061.1"/>
    <property type="molecule type" value="Genomic_DNA"/>
</dbReference>
<dbReference type="InterPro" id="IPR052806">
    <property type="entry name" value="Fasciclin-like_AGP"/>
</dbReference>
<organism evidence="2 3">
    <name type="scientific">Salix viminalis</name>
    <name type="common">Common osier</name>
    <name type="synonym">Basket willow</name>
    <dbReference type="NCBI Taxonomy" id="40686"/>
    <lineage>
        <taxon>Eukaryota</taxon>
        <taxon>Viridiplantae</taxon>
        <taxon>Streptophyta</taxon>
        <taxon>Embryophyta</taxon>
        <taxon>Tracheophyta</taxon>
        <taxon>Spermatophyta</taxon>
        <taxon>Magnoliopsida</taxon>
        <taxon>eudicotyledons</taxon>
        <taxon>Gunneridae</taxon>
        <taxon>Pentapetalae</taxon>
        <taxon>rosids</taxon>
        <taxon>fabids</taxon>
        <taxon>Malpighiales</taxon>
        <taxon>Salicaceae</taxon>
        <taxon>Saliceae</taxon>
        <taxon>Salix</taxon>
    </lineage>
</organism>
<keyword evidence="3" id="KW-1185">Reference proteome</keyword>
<accession>A0A9Q0VJL7</accession>
<dbReference type="PANTHER" id="PTHR33985:SF15">
    <property type="entry name" value="FASCICLIN-LIKE ARABINOGALACTAN PROTEIN 19"/>
    <property type="match status" value="1"/>
</dbReference>
<dbReference type="SUPFAM" id="SSF82153">
    <property type="entry name" value="FAS1 domain"/>
    <property type="match status" value="1"/>
</dbReference>
<dbReference type="InterPro" id="IPR036378">
    <property type="entry name" value="FAS1_dom_sf"/>
</dbReference>
<gene>
    <name evidence="2" type="ORF">OIU85_000668</name>
</gene>
<evidence type="ECO:0000313" key="2">
    <source>
        <dbReference type="EMBL" id="KAJ6750061.1"/>
    </source>
</evidence>
<evidence type="ECO:0008006" key="4">
    <source>
        <dbReference type="Google" id="ProtNLM"/>
    </source>
</evidence>